<dbReference type="AlphaFoldDB" id="A0A2G8KZL5"/>
<feature type="compositionally biased region" description="Polar residues" evidence="1">
    <location>
        <begin position="120"/>
        <end position="138"/>
    </location>
</feature>
<evidence type="ECO:0000313" key="3">
    <source>
        <dbReference type="Proteomes" id="UP000230750"/>
    </source>
</evidence>
<proteinExistence type="predicted"/>
<reference evidence="2 3" key="1">
    <citation type="journal article" date="2017" name="PLoS Biol.">
        <title>The sea cucumber genome provides insights into morphological evolution and visceral regeneration.</title>
        <authorList>
            <person name="Zhang X."/>
            <person name="Sun L."/>
            <person name="Yuan J."/>
            <person name="Sun Y."/>
            <person name="Gao Y."/>
            <person name="Zhang L."/>
            <person name="Li S."/>
            <person name="Dai H."/>
            <person name="Hamel J.F."/>
            <person name="Liu C."/>
            <person name="Yu Y."/>
            <person name="Liu S."/>
            <person name="Lin W."/>
            <person name="Guo K."/>
            <person name="Jin S."/>
            <person name="Xu P."/>
            <person name="Storey K.B."/>
            <person name="Huan P."/>
            <person name="Zhang T."/>
            <person name="Zhou Y."/>
            <person name="Zhang J."/>
            <person name="Lin C."/>
            <person name="Li X."/>
            <person name="Xing L."/>
            <person name="Huo D."/>
            <person name="Sun M."/>
            <person name="Wang L."/>
            <person name="Mercier A."/>
            <person name="Li F."/>
            <person name="Yang H."/>
            <person name="Xiang J."/>
        </authorList>
    </citation>
    <scope>NUCLEOTIDE SEQUENCE [LARGE SCALE GENOMIC DNA]</scope>
    <source>
        <strain evidence="2">Shaxun</strain>
        <tissue evidence="2">Muscle</tissue>
    </source>
</reference>
<feature type="region of interest" description="Disordered" evidence="1">
    <location>
        <begin position="1"/>
        <end position="43"/>
    </location>
</feature>
<sequence>MKVRTPRSERKPHSRQRTAQDEADRGGGAIDKQPQGIFSREGESDRYRIIHKKDMPDVVFQQSPYMHSLVTRSASMDFKASPMVVTSREQLRDRRPNGYLPHKSETPQSTLMQESRLHNSRVTPSGHTPDAPSTSRRMNGNLRHRTGRSLPGTPKSHTGSPGSKRRTLSGPAGRDTATTGVKDYDERKGQPRRTSSPTPRGASAREGLGYIHSADSFWLCNRP</sequence>
<keyword evidence="3" id="KW-1185">Reference proteome</keyword>
<dbReference type="EMBL" id="MRZV01000291">
    <property type="protein sequence ID" value="PIK53350.1"/>
    <property type="molecule type" value="Genomic_DNA"/>
</dbReference>
<evidence type="ECO:0000313" key="2">
    <source>
        <dbReference type="EMBL" id="PIK53350.1"/>
    </source>
</evidence>
<protein>
    <submittedName>
        <fullName evidence="2">Uncharacterized protein</fullName>
    </submittedName>
</protein>
<accession>A0A2G8KZL5</accession>
<name>A0A2G8KZL5_STIJA</name>
<dbReference type="Proteomes" id="UP000230750">
    <property type="component" value="Unassembled WGS sequence"/>
</dbReference>
<feature type="region of interest" description="Disordered" evidence="1">
    <location>
        <begin position="74"/>
        <end position="209"/>
    </location>
</feature>
<feature type="compositionally biased region" description="Basic and acidic residues" evidence="1">
    <location>
        <begin position="1"/>
        <end position="11"/>
    </location>
</feature>
<evidence type="ECO:0000256" key="1">
    <source>
        <dbReference type="SAM" id="MobiDB-lite"/>
    </source>
</evidence>
<comment type="caution">
    <text evidence="2">The sequence shown here is derived from an EMBL/GenBank/DDBJ whole genome shotgun (WGS) entry which is preliminary data.</text>
</comment>
<gene>
    <name evidence="2" type="ORF">BSL78_09767</name>
</gene>
<organism evidence="2 3">
    <name type="scientific">Stichopus japonicus</name>
    <name type="common">Sea cucumber</name>
    <dbReference type="NCBI Taxonomy" id="307972"/>
    <lineage>
        <taxon>Eukaryota</taxon>
        <taxon>Metazoa</taxon>
        <taxon>Echinodermata</taxon>
        <taxon>Eleutherozoa</taxon>
        <taxon>Echinozoa</taxon>
        <taxon>Holothuroidea</taxon>
        <taxon>Aspidochirotacea</taxon>
        <taxon>Aspidochirotida</taxon>
        <taxon>Stichopodidae</taxon>
        <taxon>Apostichopus</taxon>
    </lineage>
</organism>